<dbReference type="EMBL" id="JAYFUM010000001">
    <property type="protein sequence ID" value="MEA5137554.1"/>
    <property type="molecule type" value="Genomic_DNA"/>
</dbReference>
<protein>
    <submittedName>
        <fullName evidence="2">DUF3291 domain-containing protein</fullName>
    </submittedName>
</protein>
<gene>
    <name evidence="2" type="ORF">VB248_00335</name>
</gene>
<feature type="domain" description="DUF3291" evidence="1">
    <location>
        <begin position="6"/>
        <end position="144"/>
    </location>
</feature>
<evidence type="ECO:0000259" key="1">
    <source>
        <dbReference type="Pfam" id="PF11695"/>
    </source>
</evidence>
<comment type="caution">
    <text evidence="2">The sequence shown here is derived from an EMBL/GenBank/DDBJ whole genome shotgun (WGS) entry which is preliminary data.</text>
</comment>
<dbReference type="InterPro" id="IPR021708">
    <property type="entry name" value="DUF3291"/>
</dbReference>
<proteinExistence type="predicted"/>
<dbReference type="InterPro" id="IPR011008">
    <property type="entry name" value="Dimeric_a/b-barrel"/>
</dbReference>
<dbReference type="RefSeq" id="WP_323294741.1">
    <property type="nucleotide sequence ID" value="NZ_JAYFUM010000001.1"/>
</dbReference>
<evidence type="ECO:0000313" key="2">
    <source>
        <dbReference type="EMBL" id="MEA5137554.1"/>
    </source>
</evidence>
<name>A0ABU5Q401_9BACT</name>
<accession>A0ABU5Q401</accession>
<evidence type="ECO:0000313" key="3">
    <source>
        <dbReference type="Proteomes" id="UP001302949"/>
    </source>
</evidence>
<dbReference type="Pfam" id="PF11695">
    <property type="entry name" value="DUF3291"/>
    <property type="match status" value="1"/>
</dbReference>
<organism evidence="2 3">
    <name type="scientific">Arcicella rigui</name>
    <dbReference type="NCBI Taxonomy" id="797020"/>
    <lineage>
        <taxon>Bacteria</taxon>
        <taxon>Pseudomonadati</taxon>
        <taxon>Bacteroidota</taxon>
        <taxon>Cytophagia</taxon>
        <taxon>Cytophagales</taxon>
        <taxon>Flectobacillaceae</taxon>
        <taxon>Arcicella</taxon>
    </lineage>
</organism>
<reference evidence="2 3" key="1">
    <citation type="submission" date="2023-12" db="EMBL/GenBank/DDBJ databases">
        <title>Novel species of the genus Arcicella isolated from rivers.</title>
        <authorList>
            <person name="Lu H."/>
        </authorList>
    </citation>
    <scope>NUCLEOTIDE SEQUENCE [LARGE SCALE GENOMIC DNA]</scope>
    <source>
        <strain evidence="2 3">KCTC 23307</strain>
    </source>
</reference>
<sequence length="146" mass="17031">MKKKLLAQLNISRMISANIQDPLMADFVAQLDRINQLAESSKGFVWRLKDEGGNATSIQPFDDERIIVNMSVWESMDDLMEYVFKSAHSAVMRDRNKWFEKFGKASTVFWYIDEGHTPSLEEAKERLEYLQKNGASEYAFDFKNKY</sequence>
<keyword evidence="3" id="KW-1185">Reference proteome</keyword>
<dbReference type="Proteomes" id="UP001302949">
    <property type="component" value="Unassembled WGS sequence"/>
</dbReference>
<dbReference type="SUPFAM" id="SSF54909">
    <property type="entry name" value="Dimeric alpha+beta barrel"/>
    <property type="match status" value="1"/>
</dbReference>